<feature type="transmembrane region" description="Helical" evidence="10">
    <location>
        <begin position="131"/>
        <end position="151"/>
    </location>
</feature>
<feature type="transmembrane region" description="Helical" evidence="10">
    <location>
        <begin position="192"/>
        <end position="213"/>
    </location>
</feature>
<evidence type="ECO:0000256" key="10">
    <source>
        <dbReference type="SAM" id="Phobius"/>
    </source>
</evidence>
<dbReference type="InterPro" id="IPR050222">
    <property type="entry name" value="MATE_MdtK"/>
</dbReference>
<evidence type="ECO:0000256" key="6">
    <source>
        <dbReference type="ARBA" id="ARBA00022989"/>
    </source>
</evidence>
<dbReference type="NCBIfam" id="TIGR00797">
    <property type="entry name" value="matE"/>
    <property type="match status" value="1"/>
</dbReference>
<evidence type="ECO:0000256" key="4">
    <source>
        <dbReference type="ARBA" id="ARBA00022475"/>
    </source>
</evidence>
<feature type="transmembrane region" description="Helical" evidence="10">
    <location>
        <begin position="57"/>
        <end position="77"/>
    </location>
</feature>
<evidence type="ECO:0000256" key="5">
    <source>
        <dbReference type="ARBA" id="ARBA00022692"/>
    </source>
</evidence>
<dbReference type="OrthoDB" id="9806302at2"/>
<accession>A0A1T4LGQ8</accession>
<dbReference type="GeneID" id="303366788"/>
<dbReference type="AlphaFoldDB" id="A0A1T4LGQ8"/>
<gene>
    <name evidence="11" type="ORF">SAMN02745152_00518</name>
</gene>
<keyword evidence="4" id="KW-1003">Cell membrane</keyword>
<keyword evidence="6 10" id="KW-1133">Transmembrane helix</keyword>
<dbReference type="GO" id="GO:0006811">
    <property type="term" value="P:monoatomic ion transport"/>
    <property type="evidence" value="ECO:0007669"/>
    <property type="project" value="UniProtKB-KW"/>
</dbReference>
<dbReference type="InterPro" id="IPR048279">
    <property type="entry name" value="MdtK-like"/>
</dbReference>
<keyword evidence="8 10" id="KW-0472">Membrane</keyword>
<dbReference type="GO" id="GO:0042910">
    <property type="term" value="F:xenobiotic transmembrane transporter activity"/>
    <property type="evidence" value="ECO:0007669"/>
    <property type="project" value="InterPro"/>
</dbReference>
<feature type="transmembrane region" description="Helical" evidence="10">
    <location>
        <begin position="425"/>
        <end position="442"/>
    </location>
</feature>
<dbReference type="STRING" id="225004.SAMN02745152_00518"/>
<dbReference type="InterPro" id="IPR002528">
    <property type="entry name" value="MATE_fam"/>
</dbReference>
<keyword evidence="7" id="KW-0406">Ion transport</keyword>
<dbReference type="PIRSF" id="PIRSF006603">
    <property type="entry name" value="DinF"/>
    <property type="match status" value="1"/>
</dbReference>
<dbReference type="RefSeq" id="WP_078930271.1">
    <property type="nucleotide sequence ID" value="NZ_FUXC01000002.1"/>
</dbReference>
<evidence type="ECO:0000256" key="7">
    <source>
        <dbReference type="ARBA" id="ARBA00023065"/>
    </source>
</evidence>
<feature type="transmembrane region" description="Helical" evidence="10">
    <location>
        <begin position="311"/>
        <end position="333"/>
    </location>
</feature>
<dbReference type="Proteomes" id="UP000190395">
    <property type="component" value="Unassembled WGS sequence"/>
</dbReference>
<keyword evidence="12" id="KW-1185">Reference proteome</keyword>
<feature type="transmembrane region" description="Helical" evidence="10">
    <location>
        <begin position="97"/>
        <end position="119"/>
    </location>
</feature>
<dbReference type="CDD" id="cd13138">
    <property type="entry name" value="MATE_yoeA_like"/>
    <property type="match status" value="1"/>
</dbReference>
<name>A0A1T4LGQ8_9SPIR</name>
<reference evidence="11 12" key="1">
    <citation type="submission" date="2017-02" db="EMBL/GenBank/DDBJ databases">
        <authorList>
            <person name="Peterson S.W."/>
        </authorList>
    </citation>
    <scope>NUCLEOTIDE SEQUENCE [LARGE SCALE GENOMIC DNA]</scope>
    <source>
        <strain evidence="11 12">ATCC BAA-909</strain>
    </source>
</reference>
<evidence type="ECO:0000256" key="3">
    <source>
        <dbReference type="ARBA" id="ARBA00022449"/>
    </source>
</evidence>
<evidence type="ECO:0000313" key="12">
    <source>
        <dbReference type="Proteomes" id="UP000190395"/>
    </source>
</evidence>
<evidence type="ECO:0000313" key="11">
    <source>
        <dbReference type="EMBL" id="SJZ53654.1"/>
    </source>
</evidence>
<evidence type="ECO:0000256" key="8">
    <source>
        <dbReference type="ARBA" id="ARBA00023136"/>
    </source>
</evidence>
<sequence length="448" mass="48315">MTKDLTVGRPLKVIFDFAVPVFFGYLFQQFYNLVDTIIVGQFLGVSALAAVGSTGSLNFMIIGFCMGLCSGFAIPVAQKFGAKDFCGMRQFVFNSAVLGGIFAIVLTAVTVIFCRPLLLLLKTPADVIDGAYDYFVVILAGIPVVILYDLLSGIIRSVGDSKTPLYFLIFSAILNIILDLIFIACFDWGIPGAAYATVISQGVAGIICFFYMHRKFEILRLNKEDRIFSSKRSLSLLGTGVPMGLQYSITAIGSVILQAAVNVLGSVYVASIATGAKINIFFATPFDALGTTMATYGGQNVGAGRTERLNIGLFSACLIGFIYSAFAFVVMFFGSEALTNLFMSKNEAPEVIALVCKNVRLFLLVNSACYVLLVLVNVVRFMIQGMGFSTVAVFAGAFELVGRGVIGIVFIPMFGFAAACAASPLAWLLADSFLIPVFFWCCKKLKKK</sequence>
<feature type="transmembrane region" description="Helical" evidence="10">
    <location>
        <begin position="359"/>
        <end position="379"/>
    </location>
</feature>
<feature type="transmembrane region" description="Helical" evidence="10">
    <location>
        <begin position="267"/>
        <end position="290"/>
    </location>
</feature>
<proteinExistence type="predicted"/>
<feature type="transmembrane region" description="Helical" evidence="10">
    <location>
        <begin position="234"/>
        <end position="261"/>
    </location>
</feature>
<dbReference type="Pfam" id="PF01554">
    <property type="entry name" value="MatE"/>
    <property type="match status" value="2"/>
</dbReference>
<keyword evidence="2" id="KW-0813">Transport</keyword>
<evidence type="ECO:0000256" key="9">
    <source>
        <dbReference type="ARBA" id="ARBA00031636"/>
    </source>
</evidence>
<keyword evidence="5 10" id="KW-0812">Transmembrane</keyword>
<dbReference type="PANTHER" id="PTHR43298:SF2">
    <property type="entry name" value="FMN_FAD EXPORTER YEEO-RELATED"/>
    <property type="match status" value="1"/>
</dbReference>
<feature type="transmembrane region" description="Helical" evidence="10">
    <location>
        <begin position="391"/>
        <end position="419"/>
    </location>
</feature>
<feature type="transmembrane region" description="Helical" evidence="10">
    <location>
        <begin position="163"/>
        <end position="186"/>
    </location>
</feature>
<dbReference type="GO" id="GO:0005886">
    <property type="term" value="C:plasma membrane"/>
    <property type="evidence" value="ECO:0007669"/>
    <property type="project" value="UniProtKB-SubCell"/>
</dbReference>
<comment type="subcellular location">
    <subcellularLocation>
        <location evidence="1">Cell membrane</location>
        <topology evidence="1">Multi-pass membrane protein</topology>
    </subcellularLocation>
</comment>
<keyword evidence="3" id="KW-0050">Antiport</keyword>
<protein>
    <recommendedName>
        <fullName evidence="9">Multidrug-efflux transporter</fullName>
    </recommendedName>
</protein>
<evidence type="ECO:0000256" key="1">
    <source>
        <dbReference type="ARBA" id="ARBA00004651"/>
    </source>
</evidence>
<dbReference type="EMBL" id="FUXC01000002">
    <property type="protein sequence ID" value="SJZ53654.1"/>
    <property type="molecule type" value="Genomic_DNA"/>
</dbReference>
<evidence type="ECO:0000256" key="2">
    <source>
        <dbReference type="ARBA" id="ARBA00022448"/>
    </source>
</evidence>
<dbReference type="GO" id="GO:0015297">
    <property type="term" value="F:antiporter activity"/>
    <property type="evidence" value="ECO:0007669"/>
    <property type="project" value="UniProtKB-KW"/>
</dbReference>
<dbReference type="PANTHER" id="PTHR43298">
    <property type="entry name" value="MULTIDRUG RESISTANCE PROTEIN NORM-RELATED"/>
    <property type="match status" value="1"/>
</dbReference>
<organism evidence="11 12">
    <name type="scientific">Treponema berlinense</name>
    <dbReference type="NCBI Taxonomy" id="225004"/>
    <lineage>
        <taxon>Bacteria</taxon>
        <taxon>Pseudomonadati</taxon>
        <taxon>Spirochaetota</taxon>
        <taxon>Spirochaetia</taxon>
        <taxon>Spirochaetales</taxon>
        <taxon>Treponemataceae</taxon>
        <taxon>Treponema</taxon>
    </lineage>
</organism>